<keyword evidence="2" id="KW-1185">Reference proteome</keyword>
<accession>A0ACC0W0Y6</accession>
<dbReference type="Proteomes" id="UP001163321">
    <property type="component" value="Chromosome 5"/>
</dbReference>
<name>A0ACC0W0Y6_9STRA</name>
<gene>
    <name evidence="1" type="ORF">PsorP6_009287</name>
</gene>
<organism evidence="1 2">
    <name type="scientific">Peronosclerospora sorghi</name>
    <dbReference type="NCBI Taxonomy" id="230839"/>
    <lineage>
        <taxon>Eukaryota</taxon>
        <taxon>Sar</taxon>
        <taxon>Stramenopiles</taxon>
        <taxon>Oomycota</taxon>
        <taxon>Peronosporomycetes</taxon>
        <taxon>Peronosporales</taxon>
        <taxon>Peronosporaceae</taxon>
        <taxon>Peronosclerospora</taxon>
    </lineage>
</organism>
<protein>
    <submittedName>
        <fullName evidence="1">Uncharacterized protein</fullName>
    </submittedName>
</protein>
<evidence type="ECO:0000313" key="1">
    <source>
        <dbReference type="EMBL" id="KAI9911764.1"/>
    </source>
</evidence>
<evidence type="ECO:0000313" key="2">
    <source>
        <dbReference type="Proteomes" id="UP001163321"/>
    </source>
</evidence>
<dbReference type="EMBL" id="CM047584">
    <property type="protein sequence ID" value="KAI9911764.1"/>
    <property type="molecule type" value="Genomic_DNA"/>
</dbReference>
<reference evidence="1 2" key="1">
    <citation type="journal article" date="2022" name="bioRxiv">
        <title>The genome of the oomycete Peronosclerospora sorghi, a cosmopolitan pathogen of maize and sorghum, is inflated with dispersed pseudogenes.</title>
        <authorList>
            <person name="Fletcher K."/>
            <person name="Martin F."/>
            <person name="Isakeit T."/>
            <person name="Cavanaugh K."/>
            <person name="Magill C."/>
            <person name="Michelmore R."/>
        </authorList>
    </citation>
    <scope>NUCLEOTIDE SEQUENCE [LARGE SCALE GENOMIC DNA]</scope>
    <source>
        <strain evidence="1">P6</strain>
    </source>
</reference>
<sequence>MLPTQLVFYRRSESLDRRLDWSSFPYELLERRGEITRAGVFAYPSTFLRQVEYQRPQRVSEMAHTSAGGWVSDRGEAMKNDPTHCALAPLRVLRTRPCLPTEDARALIPSAQVLAGPLRGETTAYAQLKTLNYVLSAHRFYGSRGAALKHDWKASEPERLDRFQRVCSLVSLGHKYTGMFARLLLSFYARMYVEHYCVDNKVRDVCVVDLETPTDVASFKMPGIHFCDAKVPRFRDWVARVWRVPIVVAIAPPYTAHNYAQGYFVLRANVNVMLRYDLEAALILDFGTWARPAATIAAGEVNLRTAELDFMVHSRRDGVREIQPSELVEATIGGEALLFEKIGEIHRGVDVLLDVEGAQDAERMAKITPASMRTLRTSLNSVPVSLWLDAIRWLLMKTGCENDLFEADEIVSARCICNTVDFCHGRTGALIAPLDGLHSGRVLRLPLDYTLPAYLYPYREYSGLRSSREWLSLWPMMRLNMHYYMCIMLANATYWANFATSMQRDCWNTKSGNAANAKISARRRHGCELLTRYSAYAVSLYDKVVMNACAHMYGWAPMKSTMLSCTSTRKQSTSCVNFTAQLFDVLFEEHVVPNSNHPYFEAWLLRSIPDFLTLPLPEGTIQWPVDKPKPLINPASDASQMRLSATLPSFDDKYWLADGGQAYSAQYYVASNATDDLTDPATYKFGTAANQVRFGQWCKPVQSHWPTAPAIVDPTTYMMTGVFRDYFAPAMMRMYSHESKLPLVWGVQRVTATGTRIPGPVRSWYDITQGELRVAPTLTYIPPLWGERDVEPVADAYIAAMVDSEDERFLGYHWANVARIDNAAKGEMSTRLVTLLTSQPISDPAALANDNDPHEPARGRKWMSTKAPHSTTW</sequence>
<comment type="caution">
    <text evidence="1">The sequence shown here is derived from an EMBL/GenBank/DDBJ whole genome shotgun (WGS) entry which is preliminary data.</text>
</comment>
<proteinExistence type="predicted"/>